<organism evidence="6 7">
    <name type="scientific">Methanothermococcus okinawensis</name>
    <dbReference type="NCBI Taxonomy" id="155863"/>
    <lineage>
        <taxon>Archaea</taxon>
        <taxon>Methanobacteriati</taxon>
        <taxon>Methanobacteriota</taxon>
        <taxon>Methanomada group</taxon>
        <taxon>Methanococci</taxon>
        <taxon>Methanococcales</taxon>
        <taxon>Methanococcaceae</taxon>
        <taxon>Methanothermococcus</taxon>
    </lineage>
</organism>
<dbReference type="Gene3D" id="3.30.70.20">
    <property type="match status" value="3"/>
</dbReference>
<protein>
    <submittedName>
        <fullName evidence="6">4Fe-4S dicluster domain-containing protein</fullName>
    </submittedName>
</protein>
<keyword evidence="3" id="KW-0408">Iron</keyword>
<evidence type="ECO:0000256" key="3">
    <source>
        <dbReference type="ARBA" id="ARBA00023004"/>
    </source>
</evidence>
<dbReference type="Proteomes" id="UP000605144">
    <property type="component" value="Unassembled WGS sequence"/>
</dbReference>
<feature type="domain" description="4Fe-4S ferredoxin-type" evidence="5">
    <location>
        <begin position="221"/>
        <end position="250"/>
    </location>
</feature>
<dbReference type="PANTHER" id="PTHR43687">
    <property type="entry name" value="ADENYLYLSULFATE REDUCTASE, BETA SUBUNIT"/>
    <property type="match status" value="1"/>
</dbReference>
<dbReference type="PROSITE" id="PS51379">
    <property type="entry name" value="4FE4S_FER_2"/>
    <property type="match status" value="6"/>
</dbReference>
<dbReference type="GO" id="GO:0016491">
    <property type="term" value="F:oxidoreductase activity"/>
    <property type="evidence" value="ECO:0007669"/>
    <property type="project" value="UniProtKB-ARBA"/>
</dbReference>
<dbReference type="InterPro" id="IPR017900">
    <property type="entry name" value="4Fe4S_Fe_S_CS"/>
</dbReference>
<gene>
    <name evidence="6" type="ORF">EYG76_03030</name>
</gene>
<feature type="domain" description="4Fe-4S ferredoxin-type" evidence="5">
    <location>
        <begin position="39"/>
        <end position="68"/>
    </location>
</feature>
<sequence length="259" mass="29217">MITIKKPIKDILSSISQELSLESEEVYNIIKEINKMSEKYIHITPKKCIRCGLCYDECPVDAISKPTMRNPAEIIPDKCVNCEICAKTCPVDAIIVLNGKAFIEGKEIIYQLREVEVDHRTVRLKNYNIDLEKCVKCGVCGRFCPTGAITVERKKSFNVDLNLCIGCRACERVCPRKAIKVENELGKIPFNKEITVDNDKCVKCLVCISECPINIIKEIDIGVEIDKESCIFCGKCKKVCPVHAIKIKKINNNFKEGIL</sequence>
<evidence type="ECO:0000256" key="2">
    <source>
        <dbReference type="ARBA" id="ARBA00022723"/>
    </source>
</evidence>
<reference evidence="6" key="1">
    <citation type="journal article" date="2020" name="ISME J.">
        <title>Gammaproteobacteria mediating utilization of methyl-, sulfur- and petroleum organic compounds in deep ocean hydrothermal plumes.</title>
        <authorList>
            <person name="Zhou Z."/>
            <person name="Liu Y."/>
            <person name="Pan J."/>
            <person name="Cron B.R."/>
            <person name="Toner B.M."/>
            <person name="Anantharaman K."/>
            <person name="Breier J.A."/>
            <person name="Dick G.J."/>
            <person name="Li M."/>
        </authorList>
    </citation>
    <scope>NUCLEOTIDE SEQUENCE</scope>
    <source>
        <strain evidence="6">SZUA-1385</strain>
    </source>
</reference>
<evidence type="ECO:0000259" key="5">
    <source>
        <dbReference type="PROSITE" id="PS51379"/>
    </source>
</evidence>
<keyword evidence="4" id="KW-0411">Iron-sulfur</keyword>
<dbReference type="EMBL" id="DQSV01000056">
    <property type="protein sequence ID" value="HIP17262.1"/>
    <property type="molecule type" value="Genomic_DNA"/>
</dbReference>
<evidence type="ECO:0000256" key="4">
    <source>
        <dbReference type="ARBA" id="ARBA00023014"/>
    </source>
</evidence>
<feature type="domain" description="4Fe-4S ferredoxin-type" evidence="5">
    <location>
        <begin position="155"/>
        <end position="184"/>
    </location>
</feature>
<feature type="domain" description="4Fe-4S ferredoxin-type" evidence="5">
    <location>
        <begin position="70"/>
        <end position="99"/>
    </location>
</feature>
<dbReference type="Pfam" id="PF00037">
    <property type="entry name" value="Fer4"/>
    <property type="match status" value="2"/>
</dbReference>
<dbReference type="Pfam" id="PF14697">
    <property type="entry name" value="Fer4_21"/>
    <property type="match status" value="2"/>
</dbReference>
<evidence type="ECO:0000313" key="6">
    <source>
        <dbReference type="EMBL" id="HIP17262.1"/>
    </source>
</evidence>
<dbReference type="InterPro" id="IPR017896">
    <property type="entry name" value="4Fe4S_Fe-S-bd"/>
</dbReference>
<keyword evidence="1" id="KW-0004">4Fe-4S</keyword>
<proteinExistence type="predicted"/>
<evidence type="ECO:0000313" key="7">
    <source>
        <dbReference type="Proteomes" id="UP000605144"/>
    </source>
</evidence>
<dbReference type="SUPFAM" id="SSF54862">
    <property type="entry name" value="4Fe-4S ferredoxins"/>
    <property type="match status" value="1"/>
</dbReference>
<name>A0A833DS10_9EURY</name>
<feature type="domain" description="4Fe-4S ferredoxin-type" evidence="5">
    <location>
        <begin position="125"/>
        <end position="154"/>
    </location>
</feature>
<dbReference type="GO" id="GO:0051539">
    <property type="term" value="F:4 iron, 4 sulfur cluster binding"/>
    <property type="evidence" value="ECO:0007669"/>
    <property type="project" value="UniProtKB-KW"/>
</dbReference>
<dbReference type="GO" id="GO:0046872">
    <property type="term" value="F:metal ion binding"/>
    <property type="evidence" value="ECO:0007669"/>
    <property type="project" value="UniProtKB-KW"/>
</dbReference>
<dbReference type="InterPro" id="IPR050572">
    <property type="entry name" value="Fe-S_Ferredoxin"/>
</dbReference>
<comment type="caution">
    <text evidence="6">The sequence shown here is derived from an EMBL/GenBank/DDBJ whole genome shotgun (WGS) entry which is preliminary data.</text>
</comment>
<evidence type="ECO:0000256" key="1">
    <source>
        <dbReference type="ARBA" id="ARBA00022485"/>
    </source>
</evidence>
<keyword evidence="2" id="KW-0479">Metal-binding</keyword>
<feature type="domain" description="4Fe-4S ferredoxin-type" evidence="5">
    <location>
        <begin position="192"/>
        <end position="220"/>
    </location>
</feature>
<dbReference type="PANTHER" id="PTHR43687:SF1">
    <property type="entry name" value="FERREDOXIN III"/>
    <property type="match status" value="1"/>
</dbReference>
<dbReference type="PROSITE" id="PS00198">
    <property type="entry name" value="4FE4S_FER_1"/>
    <property type="match status" value="4"/>
</dbReference>
<accession>A0A833DS10</accession>
<dbReference type="AlphaFoldDB" id="A0A833DS10"/>
<dbReference type="CDD" id="cd10549">
    <property type="entry name" value="MtMvhB_like"/>
    <property type="match status" value="2"/>
</dbReference>
<dbReference type="Gene3D" id="3.30.70.3270">
    <property type="match status" value="1"/>
</dbReference>